<dbReference type="GO" id="GO:0019134">
    <property type="term" value="F:glucosamine-1-phosphate N-acetyltransferase activity"/>
    <property type="evidence" value="ECO:0007669"/>
    <property type="project" value="UniProtKB-EC"/>
</dbReference>
<dbReference type="PANTHER" id="PTHR43584">
    <property type="entry name" value="NUCLEOTIDYL TRANSFERASE"/>
    <property type="match status" value="1"/>
</dbReference>
<reference evidence="10 11" key="1">
    <citation type="journal article" date="2020" name="Front. Microbiol.">
        <title>Single-cell genomics of novel Actinobacteria with the Wood-Ljungdahl pathway discovered in a serpentinizing system.</title>
        <authorList>
            <person name="Merino N."/>
            <person name="Kawai M."/>
            <person name="Boyd E.S."/>
            <person name="Colman D.R."/>
            <person name="McGlynn S.E."/>
            <person name="Nealson K.H."/>
            <person name="Kurokawa K."/>
            <person name="Hongoh Y."/>
        </authorList>
    </citation>
    <scope>NUCLEOTIDE SEQUENCE [LARGE SCALE GENOMIC DNA]</scope>
    <source>
        <strain evidence="10 11">S25</strain>
    </source>
</reference>
<dbReference type="InterPro" id="IPR025877">
    <property type="entry name" value="MobA-like_NTP_Trfase"/>
</dbReference>
<comment type="catalytic activity">
    <reaction evidence="7">
        <text>N-acetyl-alpha-D-glucosamine 1-phosphate + UTP + H(+) = UDP-N-acetyl-alpha-D-glucosamine + diphosphate</text>
        <dbReference type="Rhea" id="RHEA:13509"/>
        <dbReference type="ChEBI" id="CHEBI:15378"/>
        <dbReference type="ChEBI" id="CHEBI:33019"/>
        <dbReference type="ChEBI" id="CHEBI:46398"/>
        <dbReference type="ChEBI" id="CHEBI:57705"/>
        <dbReference type="ChEBI" id="CHEBI:57776"/>
        <dbReference type="EC" id="2.7.7.23"/>
    </reaction>
</comment>
<comment type="function">
    <text evidence="8">Catalyzes the last two sequential reactions in the de novo biosynthetic pathway for UDP-N-acetylglucosamine (UDP-GlcNAc). The C-terminal domain catalyzes the transfer of acetyl group from acetyl coenzyme A to glucosamine-1-phosphate (GlcN-1-P) to produce N-acetylglucosamine-1-phosphate (GlcNAc-1-P), which is converted into UDP-GlcNAc by the transfer of uridine 5-monophosphate (from uridine 5-triphosphate), a reaction catalyzed by the N-terminal domain.</text>
</comment>
<organism evidence="10 11">
    <name type="scientific">Candidatus Hakubella thermalkaliphila</name>
    <dbReference type="NCBI Taxonomy" id="2754717"/>
    <lineage>
        <taxon>Bacteria</taxon>
        <taxon>Bacillati</taxon>
        <taxon>Actinomycetota</taxon>
        <taxon>Actinomycetota incertae sedis</taxon>
        <taxon>Candidatus Hakubellales</taxon>
        <taxon>Candidatus Hakubellaceae</taxon>
        <taxon>Candidatus Hakubella</taxon>
    </lineage>
</organism>
<dbReference type="AlphaFoldDB" id="A0A6V8P102"/>
<evidence type="ECO:0000256" key="3">
    <source>
        <dbReference type="ARBA" id="ARBA00022679"/>
    </source>
</evidence>
<evidence type="ECO:0000256" key="8">
    <source>
        <dbReference type="ARBA" id="ARBA00049628"/>
    </source>
</evidence>
<dbReference type="Pfam" id="PF12804">
    <property type="entry name" value="NTP_transf_3"/>
    <property type="match status" value="1"/>
</dbReference>
<dbReference type="InterPro" id="IPR050065">
    <property type="entry name" value="GlmU-like"/>
</dbReference>
<evidence type="ECO:0000256" key="7">
    <source>
        <dbReference type="ARBA" id="ARBA00048493"/>
    </source>
</evidence>
<sequence length="71" mass="7832">MAYWAPINDIGVKRMKLAVVILAAGRGERMGSPLPKVLHGIFDKPMLQCVIDSAEKLRPLRIIAVVGKHLK</sequence>
<dbReference type="EMBL" id="BLRX01000429">
    <property type="protein sequence ID" value="GFP26192.1"/>
    <property type="molecule type" value="Genomic_DNA"/>
</dbReference>
<evidence type="ECO:0000259" key="9">
    <source>
        <dbReference type="Pfam" id="PF12804"/>
    </source>
</evidence>
<dbReference type="Gene3D" id="3.90.550.10">
    <property type="entry name" value="Spore Coat Polysaccharide Biosynthesis Protein SpsA, Chain A"/>
    <property type="match status" value="1"/>
</dbReference>
<evidence type="ECO:0000256" key="1">
    <source>
        <dbReference type="ARBA" id="ARBA00007707"/>
    </source>
</evidence>
<accession>A0A6V8P102</accession>
<evidence type="ECO:0000256" key="4">
    <source>
        <dbReference type="ARBA" id="ARBA00022695"/>
    </source>
</evidence>
<name>A0A6V8P102_9ACTN</name>
<evidence type="ECO:0000256" key="5">
    <source>
        <dbReference type="ARBA" id="ARBA00023315"/>
    </source>
</evidence>
<evidence type="ECO:0000256" key="6">
    <source>
        <dbReference type="ARBA" id="ARBA00048247"/>
    </source>
</evidence>
<dbReference type="SUPFAM" id="SSF53448">
    <property type="entry name" value="Nucleotide-diphospho-sugar transferases"/>
    <property type="match status" value="1"/>
</dbReference>
<dbReference type="Proteomes" id="UP000543224">
    <property type="component" value="Unassembled WGS sequence"/>
</dbReference>
<keyword evidence="3 10" id="KW-0808">Transferase</keyword>
<gene>
    <name evidence="10" type="ORF">HKBW3S25_01683</name>
</gene>
<protein>
    <submittedName>
        <fullName evidence="10">Bifunctional UDP-N-acetylglucosamine pyrophosphorylase / Glucosamine-1-phosphate N-acetyltransferase</fullName>
    </submittedName>
</protein>
<comment type="catalytic activity">
    <reaction evidence="6">
        <text>alpha-D-glucosamine 1-phosphate + acetyl-CoA = N-acetyl-alpha-D-glucosamine 1-phosphate + CoA + H(+)</text>
        <dbReference type="Rhea" id="RHEA:13725"/>
        <dbReference type="ChEBI" id="CHEBI:15378"/>
        <dbReference type="ChEBI" id="CHEBI:57287"/>
        <dbReference type="ChEBI" id="CHEBI:57288"/>
        <dbReference type="ChEBI" id="CHEBI:57776"/>
        <dbReference type="ChEBI" id="CHEBI:58516"/>
        <dbReference type="EC" id="2.3.1.157"/>
    </reaction>
</comment>
<comment type="similarity">
    <text evidence="1">In the C-terminal section; belongs to the transferase hexapeptide repeat family.</text>
</comment>
<evidence type="ECO:0000313" key="11">
    <source>
        <dbReference type="Proteomes" id="UP000543224"/>
    </source>
</evidence>
<dbReference type="GO" id="GO:0003977">
    <property type="term" value="F:UDP-N-acetylglucosamine diphosphorylase activity"/>
    <property type="evidence" value="ECO:0007669"/>
    <property type="project" value="UniProtKB-EC"/>
</dbReference>
<comment type="caution">
    <text evidence="10">The sequence shown here is derived from an EMBL/GenBank/DDBJ whole genome shotgun (WGS) entry which is preliminary data.</text>
</comment>
<dbReference type="InterPro" id="IPR029044">
    <property type="entry name" value="Nucleotide-diphossugar_trans"/>
</dbReference>
<keyword evidence="4" id="KW-0548">Nucleotidyltransferase</keyword>
<feature type="domain" description="MobA-like NTP transferase" evidence="9">
    <location>
        <begin position="19"/>
        <end position="68"/>
    </location>
</feature>
<proteinExistence type="inferred from homology"/>
<dbReference type="PANTHER" id="PTHR43584:SF3">
    <property type="entry name" value="BIFUNCTIONAL PROTEIN GLMU"/>
    <property type="match status" value="1"/>
</dbReference>
<keyword evidence="5" id="KW-0012">Acyltransferase</keyword>
<evidence type="ECO:0000313" key="10">
    <source>
        <dbReference type="EMBL" id="GFP26192.1"/>
    </source>
</evidence>
<comment type="similarity">
    <text evidence="2">In the N-terminal section; belongs to the N-acetylglucosamine-1-phosphate uridyltransferase family.</text>
</comment>
<evidence type="ECO:0000256" key="2">
    <source>
        <dbReference type="ARBA" id="ARBA00007947"/>
    </source>
</evidence>